<evidence type="ECO:0000256" key="1">
    <source>
        <dbReference type="ARBA" id="ARBA00022527"/>
    </source>
</evidence>
<keyword evidence="3 6" id="KW-0547">Nucleotide-binding</keyword>
<reference evidence="10" key="1">
    <citation type="submission" date="2021-02" db="EMBL/GenBank/DDBJ databases">
        <authorList>
            <person name="Dougan E. K."/>
            <person name="Rhodes N."/>
            <person name="Thang M."/>
            <person name="Chan C."/>
        </authorList>
    </citation>
    <scope>NUCLEOTIDE SEQUENCE</scope>
</reference>
<dbReference type="PRINTS" id="PR00069">
    <property type="entry name" value="ALDKETRDTASE"/>
</dbReference>
<dbReference type="Gene3D" id="3.30.200.20">
    <property type="entry name" value="Phosphorylase Kinase, domain 1"/>
    <property type="match status" value="1"/>
</dbReference>
<dbReference type="PROSITE" id="PS00062">
    <property type="entry name" value="ALDOKETO_REDUCTASE_2"/>
    <property type="match status" value="1"/>
</dbReference>
<dbReference type="CDD" id="cd05580">
    <property type="entry name" value="STKc_PKA_like"/>
    <property type="match status" value="1"/>
</dbReference>
<keyword evidence="11" id="KW-1185">Reference proteome</keyword>
<dbReference type="PROSITE" id="PS50011">
    <property type="entry name" value="PROTEIN_KINASE_DOM"/>
    <property type="match status" value="1"/>
</dbReference>
<dbReference type="CDD" id="cd19071">
    <property type="entry name" value="AKR_AKR1-5-like"/>
    <property type="match status" value="1"/>
</dbReference>
<feature type="compositionally biased region" description="Polar residues" evidence="7">
    <location>
        <begin position="626"/>
        <end position="635"/>
    </location>
</feature>
<dbReference type="InterPro" id="IPR023210">
    <property type="entry name" value="NADP_OxRdtase_dom"/>
</dbReference>
<keyword evidence="5 6" id="KW-0067">ATP-binding</keyword>
<dbReference type="Pfam" id="PF00248">
    <property type="entry name" value="Aldo_ket_red"/>
    <property type="match status" value="1"/>
</dbReference>
<proteinExistence type="predicted"/>
<feature type="binding site" evidence="6">
    <location>
        <position position="366"/>
    </location>
    <ligand>
        <name>ATP</name>
        <dbReference type="ChEBI" id="CHEBI:30616"/>
    </ligand>
</feature>
<dbReference type="FunFam" id="1.10.510.10:FF:000005">
    <property type="entry name" value="cAMP-dependent protein kinase catalytic subunit alpha"/>
    <property type="match status" value="1"/>
</dbReference>
<dbReference type="GO" id="GO:0005524">
    <property type="term" value="F:ATP binding"/>
    <property type="evidence" value="ECO:0007669"/>
    <property type="project" value="UniProtKB-UniRule"/>
</dbReference>
<dbReference type="InterPro" id="IPR018170">
    <property type="entry name" value="Aldo/ket_reductase_CS"/>
</dbReference>
<evidence type="ECO:0000256" key="3">
    <source>
        <dbReference type="ARBA" id="ARBA00022741"/>
    </source>
</evidence>
<feature type="region of interest" description="Disordered" evidence="7">
    <location>
        <begin position="603"/>
        <end position="635"/>
    </location>
</feature>
<evidence type="ECO:0000259" key="8">
    <source>
        <dbReference type="PROSITE" id="PS50011"/>
    </source>
</evidence>
<name>A0A812XE02_9DINO</name>
<sequence>VVPGSAAGAADAPKPAPAKGVIADALAAGYRCFDCAQFYENEDAIGEAFQVAGVPREELYIISKVWTNNIHDGPKAVRQQCLKSIKDLGCGFLDLYMIHWPVPGKHVEAYQELVALQAEGLIKSIGVSNYTVEDLSELQAAKLPLPAVNQIEINPFLYRKKTIAHFKGLGIQLQAYRALCNFGKAASLENEVVGALAAKHGRSASQILGKWCIQKGFQHIPKSEKLSRMEENARLFDFELDTEDMDKLENLTTPAALETFKSSYLKGIVRDTPLQAGAEAIKKDVVIAGWLRCHRFTICQARALGLDFKMATEKEMDLSGEKLSVSDFSLGKTLGTGAFGRVRFVTHKSSGRHYALKTLKKAAIIKMKQVDHIMSEKQILAKLQHPFIVNMFGSFHDPRYIYMVLEYIVGGEFFTHLRKAGRFDNEQSLFYAAQITCIFEYCHELNIVYRDLKPENILINADGYVKLTDFGFAKVIEHRTYTLCGTPEYIAPEVLLNKGHGKPVDWWTLGILIYEMIVGYPPFVDEDPMGIYQKILAGKITFPKIFHKEAKSLVKKLLTPDLGKRFGNLKNGAADIKEHKWFKDLSWDDLLAKKIEAPFKPAVKGATDTSNFDDYPDSDQEPPAVNASQDPFTNW</sequence>
<feature type="non-terminal residue" evidence="10">
    <location>
        <position position="635"/>
    </location>
</feature>
<dbReference type="SMART" id="SM00220">
    <property type="entry name" value="S_TKc"/>
    <property type="match status" value="1"/>
</dbReference>
<evidence type="ECO:0000313" key="10">
    <source>
        <dbReference type="EMBL" id="CAE7728220.1"/>
    </source>
</evidence>
<dbReference type="InterPro" id="IPR008271">
    <property type="entry name" value="Ser/Thr_kinase_AS"/>
</dbReference>
<dbReference type="PROSITE" id="PS51285">
    <property type="entry name" value="AGC_KINASE_CTER"/>
    <property type="match status" value="1"/>
</dbReference>
<dbReference type="FunFam" id="3.30.200.20:FF:000042">
    <property type="entry name" value="Aurora kinase A"/>
    <property type="match status" value="1"/>
</dbReference>
<dbReference type="OrthoDB" id="63267at2759"/>
<evidence type="ECO:0000256" key="4">
    <source>
        <dbReference type="ARBA" id="ARBA00022777"/>
    </source>
</evidence>
<gene>
    <name evidence="10" type="primary">Prkaca</name>
    <name evidence="10" type="ORF">SNEC2469_LOCUS21040</name>
</gene>
<comment type="caution">
    <text evidence="10">The sequence shown here is derived from an EMBL/GenBank/DDBJ whole genome shotgun (WGS) entry which is preliminary data.</text>
</comment>
<dbReference type="InterPro" id="IPR036812">
    <property type="entry name" value="NAD(P)_OxRdtase_dom_sf"/>
</dbReference>
<protein>
    <submittedName>
        <fullName evidence="10">Prkaca protein</fullName>
    </submittedName>
</protein>
<organism evidence="10 11">
    <name type="scientific">Symbiodinium necroappetens</name>
    <dbReference type="NCBI Taxonomy" id="1628268"/>
    <lineage>
        <taxon>Eukaryota</taxon>
        <taxon>Sar</taxon>
        <taxon>Alveolata</taxon>
        <taxon>Dinophyceae</taxon>
        <taxon>Suessiales</taxon>
        <taxon>Symbiodiniaceae</taxon>
        <taxon>Symbiodinium</taxon>
    </lineage>
</organism>
<dbReference type="PANTHER" id="PTHR24353:SF37">
    <property type="entry name" value="CAMP-DEPENDENT PROTEIN KINASE CATALYTIC SUBUNIT PRKX"/>
    <property type="match status" value="1"/>
</dbReference>
<dbReference type="Gene3D" id="1.10.510.10">
    <property type="entry name" value="Transferase(Phosphotransferase) domain 1"/>
    <property type="match status" value="1"/>
</dbReference>
<evidence type="ECO:0000256" key="7">
    <source>
        <dbReference type="SAM" id="MobiDB-lite"/>
    </source>
</evidence>
<keyword evidence="2" id="KW-0808">Transferase</keyword>
<dbReference type="Proteomes" id="UP000601435">
    <property type="component" value="Unassembled WGS sequence"/>
</dbReference>
<dbReference type="InterPro" id="IPR017441">
    <property type="entry name" value="Protein_kinase_ATP_BS"/>
</dbReference>
<dbReference type="InterPro" id="IPR000961">
    <property type="entry name" value="AGC-kinase_C"/>
</dbReference>
<dbReference type="AlphaFoldDB" id="A0A812XE02"/>
<feature type="domain" description="Protein kinase" evidence="8">
    <location>
        <begin position="328"/>
        <end position="582"/>
    </location>
</feature>
<dbReference type="EMBL" id="CAJNJA010037053">
    <property type="protein sequence ID" value="CAE7728220.1"/>
    <property type="molecule type" value="Genomic_DNA"/>
</dbReference>
<keyword evidence="4" id="KW-0418">Kinase</keyword>
<evidence type="ECO:0000313" key="11">
    <source>
        <dbReference type="Proteomes" id="UP000601435"/>
    </source>
</evidence>
<evidence type="ECO:0000256" key="6">
    <source>
        <dbReference type="PROSITE-ProRule" id="PRU10141"/>
    </source>
</evidence>
<dbReference type="PANTHER" id="PTHR24353">
    <property type="entry name" value="CYCLIC NUCLEOTIDE-DEPENDENT PROTEIN KINASE"/>
    <property type="match status" value="1"/>
</dbReference>
<dbReference type="Gene3D" id="3.20.20.100">
    <property type="entry name" value="NADP-dependent oxidoreductase domain"/>
    <property type="match status" value="1"/>
</dbReference>
<dbReference type="PROSITE" id="PS00108">
    <property type="entry name" value="PROTEIN_KINASE_ST"/>
    <property type="match status" value="1"/>
</dbReference>
<keyword evidence="1" id="KW-0723">Serine/threonine-protein kinase</keyword>
<dbReference type="PROSITE" id="PS00107">
    <property type="entry name" value="PROTEIN_KINASE_ATP"/>
    <property type="match status" value="1"/>
</dbReference>
<dbReference type="GO" id="GO:0009653">
    <property type="term" value="P:anatomical structure morphogenesis"/>
    <property type="evidence" value="ECO:0007669"/>
    <property type="project" value="UniProtKB-ARBA"/>
</dbReference>
<dbReference type="InterPro" id="IPR000719">
    <property type="entry name" value="Prot_kinase_dom"/>
</dbReference>
<dbReference type="InterPro" id="IPR020471">
    <property type="entry name" value="AKR"/>
</dbReference>
<dbReference type="Pfam" id="PF00069">
    <property type="entry name" value="Pkinase"/>
    <property type="match status" value="1"/>
</dbReference>
<dbReference type="GO" id="GO:0005952">
    <property type="term" value="C:cAMP-dependent protein kinase complex"/>
    <property type="evidence" value="ECO:0007669"/>
    <property type="project" value="TreeGrafter"/>
</dbReference>
<dbReference type="GO" id="GO:0004691">
    <property type="term" value="F:cAMP-dependent protein kinase activity"/>
    <property type="evidence" value="ECO:0007669"/>
    <property type="project" value="TreeGrafter"/>
</dbReference>
<accession>A0A812XE02</accession>
<feature type="domain" description="AGC-kinase C-terminal" evidence="9">
    <location>
        <begin position="583"/>
        <end position="635"/>
    </location>
</feature>
<dbReference type="InterPro" id="IPR011009">
    <property type="entry name" value="Kinase-like_dom_sf"/>
</dbReference>
<evidence type="ECO:0000256" key="2">
    <source>
        <dbReference type="ARBA" id="ARBA00022679"/>
    </source>
</evidence>
<dbReference type="SUPFAM" id="SSF56112">
    <property type="entry name" value="Protein kinase-like (PK-like)"/>
    <property type="match status" value="1"/>
</dbReference>
<dbReference type="SMART" id="SM00133">
    <property type="entry name" value="S_TK_X"/>
    <property type="match status" value="1"/>
</dbReference>
<evidence type="ECO:0000256" key="5">
    <source>
        <dbReference type="ARBA" id="ARBA00022840"/>
    </source>
</evidence>
<evidence type="ECO:0000259" key="9">
    <source>
        <dbReference type="PROSITE" id="PS51285"/>
    </source>
</evidence>
<dbReference type="SUPFAM" id="SSF51430">
    <property type="entry name" value="NAD(P)-linked oxidoreductase"/>
    <property type="match status" value="1"/>
</dbReference>
<dbReference type="GO" id="GO:0016491">
    <property type="term" value="F:oxidoreductase activity"/>
    <property type="evidence" value="ECO:0007669"/>
    <property type="project" value="InterPro"/>
</dbReference>